<dbReference type="AlphaFoldDB" id="A0A183GAL9"/>
<dbReference type="EMBL" id="UZAH01031115">
    <property type="protein sequence ID" value="VDP13944.1"/>
    <property type="molecule type" value="Genomic_DNA"/>
</dbReference>
<name>A0A183GAL9_HELPZ</name>
<gene>
    <name evidence="1" type="ORF">HPBE_LOCUS19073</name>
</gene>
<keyword evidence="2" id="KW-1185">Reference proteome</keyword>
<reference evidence="1 2" key="1">
    <citation type="submission" date="2018-11" db="EMBL/GenBank/DDBJ databases">
        <authorList>
            <consortium name="Pathogen Informatics"/>
        </authorList>
    </citation>
    <scope>NUCLEOTIDE SEQUENCE [LARGE SCALE GENOMIC DNA]</scope>
</reference>
<accession>A0A183GAL9</accession>
<sequence length="211" mass="21939">MICMSLDLGGPCSGTGQMFLGALQVGGSRHACSLIHFCKSDGDALEVPSGLRPITDELGNAASGIRNATVGAASLLGSTVRQTASGIGSLISGGSDFAGNLAGNLIPVFGSSLKDIIGGTGKYFGTLSERLGGGIGDMLDGNYGGSQSRRKRSPLTTAEQEAKEYLDQFDFRVGPQASEVAKGFEFLAQSIKEKTLQAIKKKEDKKQQEQS</sequence>
<dbReference type="OrthoDB" id="5882801at2759"/>
<evidence type="ECO:0000313" key="2">
    <source>
        <dbReference type="Proteomes" id="UP000050761"/>
    </source>
</evidence>
<accession>A0A3P8C5B7</accession>
<evidence type="ECO:0000313" key="3">
    <source>
        <dbReference type="WBParaSite" id="HPBE_0001907401-mRNA-1"/>
    </source>
</evidence>
<reference evidence="3" key="2">
    <citation type="submission" date="2019-09" db="UniProtKB">
        <authorList>
            <consortium name="WormBaseParasite"/>
        </authorList>
    </citation>
    <scope>IDENTIFICATION</scope>
</reference>
<dbReference type="WBParaSite" id="HPBE_0001907401-mRNA-1">
    <property type="protein sequence ID" value="HPBE_0001907401-mRNA-1"/>
    <property type="gene ID" value="HPBE_0001907401"/>
</dbReference>
<dbReference type="Proteomes" id="UP000050761">
    <property type="component" value="Unassembled WGS sequence"/>
</dbReference>
<organism evidence="2 3">
    <name type="scientific">Heligmosomoides polygyrus</name>
    <name type="common">Parasitic roundworm</name>
    <dbReference type="NCBI Taxonomy" id="6339"/>
    <lineage>
        <taxon>Eukaryota</taxon>
        <taxon>Metazoa</taxon>
        <taxon>Ecdysozoa</taxon>
        <taxon>Nematoda</taxon>
        <taxon>Chromadorea</taxon>
        <taxon>Rhabditida</taxon>
        <taxon>Rhabditina</taxon>
        <taxon>Rhabditomorpha</taxon>
        <taxon>Strongyloidea</taxon>
        <taxon>Heligmosomidae</taxon>
        <taxon>Heligmosomoides</taxon>
    </lineage>
</organism>
<proteinExistence type="predicted"/>
<evidence type="ECO:0000313" key="1">
    <source>
        <dbReference type="EMBL" id="VDP13944.1"/>
    </source>
</evidence>
<protein>
    <submittedName>
        <fullName evidence="3">VP2</fullName>
    </submittedName>
</protein>